<feature type="region of interest" description="Disordered" evidence="1">
    <location>
        <begin position="86"/>
        <end position="108"/>
    </location>
</feature>
<dbReference type="Proteomes" id="UP001230504">
    <property type="component" value="Unassembled WGS sequence"/>
</dbReference>
<reference evidence="2" key="1">
    <citation type="submission" date="2021-06" db="EMBL/GenBank/DDBJ databases">
        <title>Comparative genomics, transcriptomics and evolutionary studies reveal genomic signatures of adaptation to plant cell wall in hemibiotrophic fungi.</title>
        <authorList>
            <consortium name="DOE Joint Genome Institute"/>
            <person name="Baroncelli R."/>
            <person name="Diaz J.F."/>
            <person name="Benocci T."/>
            <person name="Peng M."/>
            <person name="Battaglia E."/>
            <person name="Haridas S."/>
            <person name="Andreopoulos W."/>
            <person name="Labutti K."/>
            <person name="Pangilinan J."/>
            <person name="Floch G.L."/>
            <person name="Makela M.R."/>
            <person name="Henrissat B."/>
            <person name="Grigoriev I.V."/>
            <person name="Crouch J.A."/>
            <person name="De Vries R.P."/>
            <person name="Sukno S.A."/>
            <person name="Thon M.R."/>
        </authorList>
    </citation>
    <scope>NUCLEOTIDE SEQUENCE</scope>
    <source>
        <strain evidence="2">CBS 125086</strain>
    </source>
</reference>
<dbReference type="RefSeq" id="XP_060420772.1">
    <property type="nucleotide sequence ID" value="XM_060559612.1"/>
</dbReference>
<protein>
    <submittedName>
        <fullName evidence="2">Uncharacterized protein</fullName>
    </submittedName>
</protein>
<keyword evidence="3" id="KW-1185">Reference proteome</keyword>
<proteinExistence type="predicted"/>
<organism evidence="2 3">
    <name type="scientific">Colletotrichum navitas</name>
    <dbReference type="NCBI Taxonomy" id="681940"/>
    <lineage>
        <taxon>Eukaryota</taxon>
        <taxon>Fungi</taxon>
        <taxon>Dikarya</taxon>
        <taxon>Ascomycota</taxon>
        <taxon>Pezizomycotina</taxon>
        <taxon>Sordariomycetes</taxon>
        <taxon>Hypocreomycetidae</taxon>
        <taxon>Glomerellales</taxon>
        <taxon>Glomerellaceae</taxon>
        <taxon>Colletotrichum</taxon>
        <taxon>Colletotrichum graminicola species complex</taxon>
    </lineage>
</organism>
<name>A0AAD8VCQ1_9PEZI</name>
<evidence type="ECO:0000256" key="1">
    <source>
        <dbReference type="SAM" id="MobiDB-lite"/>
    </source>
</evidence>
<evidence type="ECO:0000313" key="2">
    <source>
        <dbReference type="EMBL" id="KAK1600276.1"/>
    </source>
</evidence>
<accession>A0AAD8VCQ1</accession>
<dbReference type="AlphaFoldDB" id="A0AAD8VCQ1"/>
<evidence type="ECO:0000313" key="3">
    <source>
        <dbReference type="Proteomes" id="UP001230504"/>
    </source>
</evidence>
<comment type="caution">
    <text evidence="2">The sequence shown here is derived from an EMBL/GenBank/DDBJ whole genome shotgun (WGS) entry which is preliminary data.</text>
</comment>
<sequence>MPRSTASVSLFRRHPEPWDRLGLYGLLLRDEKENKELGQYAHGVIVASMDIHREQCPGRKVFRAWIIRFQIPFMHTPRIPALSQTTETGGFQELPGTSPRPQNRRLRGGQSLRPINYRDVVKSRNRGLRRKDLVTQPLKPLVTSHQPPHTSRNLVVHRRMPACASVFVAPKNEPGFLSRMSTFRSANKLDQPLPSSSSPDQPVGFSFDIQELTHRPLPEGLGMAASPCPTFLSIRA</sequence>
<dbReference type="GeneID" id="85443852"/>
<dbReference type="EMBL" id="JAHLJV010000001">
    <property type="protein sequence ID" value="KAK1600276.1"/>
    <property type="molecule type" value="Genomic_DNA"/>
</dbReference>
<gene>
    <name evidence="2" type="ORF">LY79DRAFT_574619</name>
</gene>